<dbReference type="Proteomes" id="UP000280091">
    <property type="component" value="Unassembled WGS sequence"/>
</dbReference>
<proteinExistence type="predicted"/>
<dbReference type="EMBL" id="RBXA01000003">
    <property type="protein sequence ID" value="RKS92712.1"/>
    <property type="molecule type" value="Genomic_DNA"/>
</dbReference>
<evidence type="ECO:0000313" key="2">
    <source>
        <dbReference type="Proteomes" id="UP000280091"/>
    </source>
</evidence>
<protein>
    <submittedName>
        <fullName evidence="1">Uncharacterized protein</fullName>
    </submittedName>
</protein>
<evidence type="ECO:0000313" key="1">
    <source>
        <dbReference type="EMBL" id="RKS92712.1"/>
    </source>
</evidence>
<sequence length="34" mass="3923">MLINQDVKSMEQFNICREVNGDKVKVNKISIKIS</sequence>
<comment type="caution">
    <text evidence="1">The sequence shown here is derived from an EMBL/GenBank/DDBJ whole genome shotgun (WGS) entry which is preliminary data.</text>
</comment>
<organism evidence="1 2">
    <name type="scientific">Flavobacterium limicola</name>
    <dbReference type="NCBI Taxonomy" id="180441"/>
    <lineage>
        <taxon>Bacteria</taxon>
        <taxon>Pseudomonadati</taxon>
        <taxon>Bacteroidota</taxon>
        <taxon>Flavobacteriia</taxon>
        <taxon>Flavobacteriales</taxon>
        <taxon>Flavobacteriaceae</taxon>
        <taxon>Flavobacterium</taxon>
    </lineage>
</organism>
<reference evidence="1 2" key="1">
    <citation type="submission" date="2018-10" db="EMBL/GenBank/DDBJ databases">
        <title>Genomic Encyclopedia of Archaeal and Bacterial Type Strains, Phase II (KMG-II): from individual species to whole genera.</title>
        <authorList>
            <person name="Goeker M."/>
        </authorList>
    </citation>
    <scope>NUCLEOTIDE SEQUENCE [LARGE SCALE GENOMIC DNA]</scope>
    <source>
        <strain evidence="1 2">DSM 15094</strain>
    </source>
</reference>
<gene>
    <name evidence="1" type="ORF">BC952_2628</name>
</gene>
<name>A0A495RYR7_9FLAO</name>
<accession>A0A495RYR7</accession>
<keyword evidence="2" id="KW-1185">Reference proteome</keyword>
<dbReference type="AlphaFoldDB" id="A0A495RYR7"/>